<organism evidence="1 2">
    <name type="scientific">Paraburkholderia dipogonis</name>
    <dbReference type="NCBI Taxonomy" id="1211383"/>
    <lineage>
        <taxon>Bacteria</taxon>
        <taxon>Pseudomonadati</taxon>
        <taxon>Pseudomonadota</taxon>
        <taxon>Betaproteobacteria</taxon>
        <taxon>Burkholderiales</taxon>
        <taxon>Burkholderiaceae</taxon>
        <taxon>Paraburkholderia</taxon>
    </lineage>
</organism>
<name>A0ABW9B6X6_9BURK</name>
<protein>
    <submittedName>
        <fullName evidence="1">IS110 family transposase</fullName>
    </submittedName>
</protein>
<comment type="caution">
    <text evidence="1">The sequence shown here is derived from an EMBL/GenBank/DDBJ whole genome shotgun (WGS) entry which is preliminary data.</text>
</comment>
<keyword evidence="2" id="KW-1185">Reference proteome</keyword>
<feature type="non-terminal residue" evidence="1">
    <location>
        <position position="1"/>
    </location>
</feature>
<dbReference type="EMBL" id="JAQQEZ010000068">
    <property type="protein sequence ID" value="MFM0007771.1"/>
    <property type="molecule type" value="Genomic_DNA"/>
</dbReference>
<proteinExistence type="predicted"/>
<gene>
    <name evidence="1" type="ORF">PQR57_43430</name>
</gene>
<dbReference type="Proteomes" id="UP001629230">
    <property type="component" value="Unassembled WGS sequence"/>
</dbReference>
<evidence type="ECO:0000313" key="2">
    <source>
        <dbReference type="Proteomes" id="UP001629230"/>
    </source>
</evidence>
<reference evidence="1 2" key="1">
    <citation type="journal article" date="2024" name="Chem. Sci.">
        <title>Discovery of megapolipeptins by genome mining of a Burkholderiales bacteria collection.</title>
        <authorList>
            <person name="Paulo B.S."/>
            <person name="Recchia M.J.J."/>
            <person name="Lee S."/>
            <person name="Fergusson C.H."/>
            <person name="Romanowski S.B."/>
            <person name="Hernandez A."/>
            <person name="Krull N."/>
            <person name="Liu D.Y."/>
            <person name="Cavanagh H."/>
            <person name="Bos A."/>
            <person name="Gray C.A."/>
            <person name="Murphy B.T."/>
            <person name="Linington R.G."/>
            <person name="Eustaquio A.S."/>
        </authorList>
    </citation>
    <scope>NUCLEOTIDE SEQUENCE [LARGE SCALE GENOMIC DNA]</scope>
    <source>
        <strain evidence="1 2">RL17-350-BIC-A</strain>
    </source>
</reference>
<sequence>RLLGISKRGDTALRTLLIHGARAVIRMAANKPEMNDSWVMKLCRRRHKNIAAVALAAKNARTAWALLIRKQVYQVSHVPVRTDVTV</sequence>
<evidence type="ECO:0000313" key="1">
    <source>
        <dbReference type="EMBL" id="MFM0007771.1"/>
    </source>
</evidence>
<accession>A0ABW9B6X6</accession>